<dbReference type="GO" id="GO:0005524">
    <property type="term" value="F:ATP binding"/>
    <property type="evidence" value="ECO:0007669"/>
    <property type="project" value="UniProtKB-KW"/>
</dbReference>
<accession>A0ABN2J5D5</accession>
<dbReference type="PROSITE" id="PS50885">
    <property type="entry name" value="HAMP"/>
    <property type="match status" value="1"/>
</dbReference>
<evidence type="ECO:0000313" key="17">
    <source>
        <dbReference type="Proteomes" id="UP001500618"/>
    </source>
</evidence>
<dbReference type="SUPFAM" id="SSF158472">
    <property type="entry name" value="HAMP domain-like"/>
    <property type="match status" value="1"/>
</dbReference>
<dbReference type="Gene3D" id="1.10.287.130">
    <property type="match status" value="1"/>
</dbReference>
<dbReference type="Pfam" id="PF02518">
    <property type="entry name" value="HATPase_c"/>
    <property type="match status" value="1"/>
</dbReference>
<evidence type="ECO:0000256" key="1">
    <source>
        <dbReference type="ARBA" id="ARBA00000085"/>
    </source>
</evidence>
<keyword evidence="6" id="KW-0808">Transferase</keyword>
<dbReference type="PROSITE" id="PS50109">
    <property type="entry name" value="HIS_KIN"/>
    <property type="match status" value="1"/>
</dbReference>
<dbReference type="SUPFAM" id="SSF47384">
    <property type="entry name" value="Homodimeric domain of signal transducing histidine kinase"/>
    <property type="match status" value="1"/>
</dbReference>
<evidence type="ECO:0000256" key="3">
    <source>
        <dbReference type="ARBA" id="ARBA00004236"/>
    </source>
</evidence>
<dbReference type="PANTHER" id="PTHR45436">
    <property type="entry name" value="SENSOR HISTIDINE KINASE YKOH"/>
    <property type="match status" value="1"/>
</dbReference>
<proteinExistence type="predicted"/>
<gene>
    <name evidence="16" type="ORF">GCM10009765_78220</name>
</gene>
<dbReference type="Gene3D" id="6.10.340.10">
    <property type="match status" value="1"/>
</dbReference>
<evidence type="ECO:0000256" key="6">
    <source>
        <dbReference type="ARBA" id="ARBA00022679"/>
    </source>
</evidence>
<dbReference type="InterPro" id="IPR003594">
    <property type="entry name" value="HATPase_dom"/>
</dbReference>
<evidence type="ECO:0000256" key="12">
    <source>
        <dbReference type="SAM" id="MobiDB-lite"/>
    </source>
</evidence>
<evidence type="ECO:0000256" key="4">
    <source>
        <dbReference type="ARBA" id="ARBA00012438"/>
    </source>
</evidence>
<feature type="transmembrane region" description="Helical" evidence="13">
    <location>
        <begin position="90"/>
        <end position="112"/>
    </location>
</feature>
<dbReference type="SMART" id="SM00387">
    <property type="entry name" value="HATPase_c"/>
    <property type="match status" value="1"/>
</dbReference>
<evidence type="ECO:0000256" key="5">
    <source>
        <dbReference type="ARBA" id="ARBA00022553"/>
    </source>
</evidence>
<evidence type="ECO:0000313" key="16">
    <source>
        <dbReference type="EMBL" id="GAA1718118.1"/>
    </source>
</evidence>
<keyword evidence="10" id="KW-0902">Two-component regulatory system</keyword>
<feature type="domain" description="HAMP" evidence="15">
    <location>
        <begin position="114"/>
        <end position="167"/>
    </location>
</feature>
<dbReference type="InterPro" id="IPR036097">
    <property type="entry name" value="HisK_dim/P_sf"/>
</dbReference>
<dbReference type="Proteomes" id="UP001500618">
    <property type="component" value="Unassembled WGS sequence"/>
</dbReference>
<reference evidence="16 17" key="1">
    <citation type="journal article" date="2019" name="Int. J. Syst. Evol. Microbiol.">
        <title>The Global Catalogue of Microorganisms (GCM) 10K type strain sequencing project: providing services to taxonomists for standard genome sequencing and annotation.</title>
        <authorList>
            <consortium name="The Broad Institute Genomics Platform"/>
            <consortium name="The Broad Institute Genome Sequencing Center for Infectious Disease"/>
            <person name="Wu L."/>
            <person name="Ma J."/>
        </authorList>
    </citation>
    <scope>NUCLEOTIDE SEQUENCE [LARGE SCALE GENOMIC DNA]</scope>
    <source>
        <strain evidence="16 17">JCM 14718</strain>
    </source>
</reference>
<dbReference type="InterPro" id="IPR050428">
    <property type="entry name" value="TCS_sensor_his_kinase"/>
</dbReference>
<evidence type="ECO:0000256" key="8">
    <source>
        <dbReference type="ARBA" id="ARBA00022777"/>
    </source>
</evidence>
<keyword evidence="17" id="KW-1185">Reference proteome</keyword>
<organism evidence="16 17">
    <name type="scientific">Fodinicola feengrottensis</name>
    <dbReference type="NCBI Taxonomy" id="435914"/>
    <lineage>
        <taxon>Bacteria</taxon>
        <taxon>Bacillati</taxon>
        <taxon>Actinomycetota</taxon>
        <taxon>Actinomycetes</taxon>
        <taxon>Mycobacteriales</taxon>
        <taxon>Fodinicola</taxon>
    </lineage>
</organism>
<evidence type="ECO:0000256" key="7">
    <source>
        <dbReference type="ARBA" id="ARBA00022692"/>
    </source>
</evidence>
<dbReference type="InterPro" id="IPR003661">
    <property type="entry name" value="HisK_dim/P_dom"/>
</dbReference>
<dbReference type="Pfam" id="PF00672">
    <property type="entry name" value="HAMP"/>
    <property type="match status" value="1"/>
</dbReference>
<comment type="subcellular location">
    <subcellularLocation>
        <location evidence="3">Cell membrane</location>
    </subcellularLocation>
    <subcellularLocation>
        <location evidence="2">Membrane</location>
        <topology evidence="2">Multi-pass membrane protein</topology>
    </subcellularLocation>
</comment>
<dbReference type="CDD" id="cd00082">
    <property type="entry name" value="HisKA"/>
    <property type="match status" value="1"/>
</dbReference>
<dbReference type="Gene3D" id="3.30.565.10">
    <property type="entry name" value="Histidine kinase-like ATPase, C-terminal domain"/>
    <property type="match status" value="1"/>
</dbReference>
<feature type="region of interest" description="Disordered" evidence="12">
    <location>
        <begin position="360"/>
        <end position="383"/>
    </location>
</feature>
<dbReference type="PANTHER" id="PTHR45436:SF15">
    <property type="entry name" value="SENSOR HISTIDINE KINASE CUSS"/>
    <property type="match status" value="1"/>
</dbReference>
<keyword evidence="11 13" id="KW-0472">Membrane</keyword>
<dbReference type="EC" id="2.7.13.3" evidence="4"/>
<dbReference type="PRINTS" id="PR00344">
    <property type="entry name" value="BCTRLSENSOR"/>
</dbReference>
<dbReference type="InterPro" id="IPR003660">
    <property type="entry name" value="HAMP_dom"/>
</dbReference>
<keyword evidence="16" id="KW-0547">Nucleotide-binding</keyword>
<evidence type="ECO:0000256" key="13">
    <source>
        <dbReference type="SAM" id="Phobius"/>
    </source>
</evidence>
<dbReference type="Pfam" id="PF00512">
    <property type="entry name" value="HisKA"/>
    <property type="match status" value="1"/>
</dbReference>
<keyword evidence="9 13" id="KW-1133">Transmembrane helix</keyword>
<protein>
    <recommendedName>
        <fullName evidence="4">histidine kinase</fullName>
        <ecNumber evidence="4">2.7.13.3</ecNumber>
    </recommendedName>
</protein>
<keyword evidence="16" id="KW-0067">ATP-binding</keyword>
<keyword evidence="5" id="KW-0597">Phosphoprotein</keyword>
<dbReference type="InterPro" id="IPR004358">
    <property type="entry name" value="Sig_transdc_His_kin-like_C"/>
</dbReference>
<keyword evidence="8" id="KW-0418">Kinase</keyword>
<evidence type="ECO:0000256" key="9">
    <source>
        <dbReference type="ARBA" id="ARBA00022989"/>
    </source>
</evidence>
<comment type="catalytic activity">
    <reaction evidence="1">
        <text>ATP + protein L-histidine = ADP + protein N-phospho-L-histidine.</text>
        <dbReference type="EC" id="2.7.13.3"/>
    </reaction>
</comment>
<sequence length="383" mass="40973">MTARARLVLAFGALYVAGGIALIAAIYFLVQANLVHQLSDTIMVAAVKATPGDYTGYQPTYPTYPAVPAAHGIALAHVAEASGQTVLTKLLLTSGLSLLIMTILSLVMIWWLSGRVLRPVHEISALARRLSSQSLHERIEMGGPKDELTELADTFDAMLERLERSFESQRRFVANASHELRTPVAVQRTAIQVGLADPTPRQLVKTRESLLEANRRIEHLLDSLLVLARSDRGLDHREPVDLTKAVDRRISVHTAAAAARGVEIEASLDDCWVAGDPALLDQLVDNLVGNAIRHNVDGGHVAIRTSQDDGLVVSNSGPNVPDELVGRLFQPFQRGDGRTIAAGSGLGLSIVESIAHAHDGTVQASPRPTGGLDVTVSLPAAPS</sequence>
<evidence type="ECO:0000256" key="2">
    <source>
        <dbReference type="ARBA" id="ARBA00004141"/>
    </source>
</evidence>
<dbReference type="InterPro" id="IPR005467">
    <property type="entry name" value="His_kinase_dom"/>
</dbReference>
<evidence type="ECO:0000256" key="11">
    <source>
        <dbReference type="ARBA" id="ARBA00023136"/>
    </source>
</evidence>
<dbReference type="RefSeq" id="WP_344315056.1">
    <property type="nucleotide sequence ID" value="NZ_BAAANY010000042.1"/>
</dbReference>
<dbReference type="CDD" id="cd06225">
    <property type="entry name" value="HAMP"/>
    <property type="match status" value="1"/>
</dbReference>
<evidence type="ECO:0000259" key="14">
    <source>
        <dbReference type="PROSITE" id="PS50109"/>
    </source>
</evidence>
<feature type="domain" description="Histidine kinase" evidence="14">
    <location>
        <begin position="175"/>
        <end position="382"/>
    </location>
</feature>
<evidence type="ECO:0000259" key="15">
    <source>
        <dbReference type="PROSITE" id="PS50885"/>
    </source>
</evidence>
<dbReference type="InterPro" id="IPR036890">
    <property type="entry name" value="HATPase_C_sf"/>
</dbReference>
<dbReference type="SMART" id="SM00304">
    <property type="entry name" value="HAMP"/>
    <property type="match status" value="1"/>
</dbReference>
<dbReference type="SMART" id="SM00388">
    <property type="entry name" value="HisKA"/>
    <property type="match status" value="1"/>
</dbReference>
<comment type="caution">
    <text evidence="16">The sequence shown here is derived from an EMBL/GenBank/DDBJ whole genome shotgun (WGS) entry which is preliminary data.</text>
</comment>
<name>A0ABN2J5D5_9ACTN</name>
<keyword evidence="7 13" id="KW-0812">Transmembrane</keyword>
<dbReference type="EMBL" id="BAAANY010000042">
    <property type="protein sequence ID" value="GAA1718118.1"/>
    <property type="molecule type" value="Genomic_DNA"/>
</dbReference>
<dbReference type="SUPFAM" id="SSF55874">
    <property type="entry name" value="ATPase domain of HSP90 chaperone/DNA topoisomerase II/histidine kinase"/>
    <property type="match status" value="1"/>
</dbReference>
<feature type="transmembrane region" description="Helical" evidence="13">
    <location>
        <begin position="7"/>
        <end position="30"/>
    </location>
</feature>
<evidence type="ECO:0000256" key="10">
    <source>
        <dbReference type="ARBA" id="ARBA00023012"/>
    </source>
</evidence>